<keyword evidence="1" id="KW-1133">Transmembrane helix</keyword>
<accession>A0ABD1LQB5</accession>
<dbReference type="EMBL" id="JBGMDY010000008">
    <property type="protein sequence ID" value="KAL2325717.1"/>
    <property type="molecule type" value="Genomic_DNA"/>
</dbReference>
<protein>
    <submittedName>
        <fullName evidence="2">Uncharacterized protein</fullName>
    </submittedName>
</protein>
<evidence type="ECO:0000313" key="3">
    <source>
        <dbReference type="Proteomes" id="UP001603857"/>
    </source>
</evidence>
<keyword evidence="1" id="KW-0812">Transmembrane</keyword>
<gene>
    <name evidence="2" type="ORF">Fmac_024775</name>
</gene>
<sequence length="111" mass="12009">MRDGPSGQGGRGDFFPSRGNWGRGLVALTGVMLVGVDVNMVWMTSLTWTGVGKVVDMDDLTIEEMFLTKIKHKRNSSVGNEQVEQQLVVGSIDPSNHEVVAVLSHQPASTI</sequence>
<comment type="caution">
    <text evidence="2">The sequence shown here is derived from an EMBL/GenBank/DDBJ whole genome shotgun (WGS) entry which is preliminary data.</text>
</comment>
<evidence type="ECO:0000313" key="2">
    <source>
        <dbReference type="EMBL" id="KAL2325717.1"/>
    </source>
</evidence>
<dbReference type="Proteomes" id="UP001603857">
    <property type="component" value="Unassembled WGS sequence"/>
</dbReference>
<keyword evidence="1" id="KW-0472">Membrane</keyword>
<feature type="transmembrane region" description="Helical" evidence="1">
    <location>
        <begin position="21"/>
        <end position="42"/>
    </location>
</feature>
<organism evidence="2 3">
    <name type="scientific">Flemingia macrophylla</name>
    <dbReference type="NCBI Taxonomy" id="520843"/>
    <lineage>
        <taxon>Eukaryota</taxon>
        <taxon>Viridiplantae</taxon>
        <taxon>Streptophyta</taxon>
        <taxon>Embryophyta</taxon>
        <taxon>Tracheophyta</taxon>
        <taxon>Spermatophyta</taxon>
        <taxon>Magnoliopsida</taxon>
        <taxon>eudicotyledons</taxon>
        <taxon>Gunneridae</taxon>
        <taxon>Pentapetalae</taxon>
        <taxon>rosids</taxon>
        <taxon>fabids</taxon>
        <taxon>Fabales</taxon>
        <taxon>Fabaceae</taxon>
        <taxon>Papilionoideae</taxon>
        <taxon>50 kb inversion clade</taxon>
        <taxon>NPAAA clade</taxon>
        <taxon>indigoferoid/millettioid clade</taxon>
        <taxon>Phaseoleae</taxon>
        <taxon>Flemingia</taxon>
    </lineage>
</organism>
<proteinExistence type="predicted"/>
<name>A0ABD1LQB5_9FABA</name>
<keyword evidence="3" id="KW-1185">Reference proteome</keyword>
<evidence type="ECO:0000256" key="1">
    <source>
        <dbReference type="SAM" id="Phobius"/>
    </source>
</evidence>
<dbReference type="AlphaFoldDB" id="A0ABD1LQB5"/>
<reference evidence="2 3" key="1">
    <citation type="submission" date="2024-08" db="EMBL/GenBank/DDBJ databases">
        <title>Insights into the chromosomal genome structure of Flemingia macrophylla.</title>
        <authorList>
            <person name="Ding Y."/>
            <person name="Zhao Y."/>
            <person name="Bi W."/>
            <person name="Wu M."/>
            <person name="Zhao G."/>
            <person name="Gong Y."/>
            <person name="Li W."/>
            <person name="Zhang P."/>
        </authorList>
    </citation>
    <scope>NUCLEOTIDE SEQUENCE [LARGE SCALE GENOMIC DNA]</scope>
    <source>
        <strain evidence="2">DYQJB</strain>
        <tissue evidence="2">Leaf</tissue>
    </source>
</reference>